<organism evidence="1 2">
    <name type="scientific">Roseateles hydrophilus</name>
    <dbReference type="NCBI Taxonomy" id="2975054"/>
    <lineage>
        <taxon>Bacteria</taxon>
        <taxon>Pseudomonadati</taxon>
        <taxon>Pseudomonadota</taxon>
        <taxon>Betaproteobacteria</taxon>
        <taxon>Burkholderiales</taxon>
        <taxon>Sphaerotilaceae</taxon>
        <taxon>Roseateles</taxon>
    </lineage>
</organism>
<reference evidence="1" key="1">
    <citation type="submission" date="2022-08" db="EMBL/GenBank/DDBJ databases">
        <title>Genome sequencing of Pelomonas sp. UHG3.</title>
        <authorList>
            <person name="So Y."/>
        </authorList>
    </citation>
    <scope>NUCLEOTIDE SEQUENCE</scope>
    <source>
        <strain evidence="1">UHG3</strain>
    </source>
</reference>
<evidence type="ECO:0000313" key="2">
    <source>
        <dbReference type="Proteomes" id="UP001076464"/>
    </source>
</evidence>
<protein>
    <submittedName>
        <fullName evidence="1">Uncharacterized protein</fullName>
    </submittedName>
</protein>
<keyword evidence="2" id="KW-1185">Reference proteome</keyword>
<proteinExistence type="predicted"/>
<gene>
    <name evidence="1" type="ORF">NYO99_14410</name>
</gene>
<evidence type="ECO:0000313" key="1">
    <source>
        <dbReference type="EMBL" id="MCY4746176.1"/>
    </source>
</evidence>
<sequence length="194" mass="21308">MANQDTSTALFCPSYEGTADGFVVSHLPAGLAEVRFMENDLTKVTRYRKSGNADDEILYMGLITLQSGSTGSEITRRPLTDLATLFPLEVGDEHEYEMEVAFSGKVQRVEKTAIKVHSRQRTKVGQCKYEVLSVGVTFDPPGSTSLYLNYCPDLRYIVNVIAGGRALNKGAMFPLSELPFLLAKLQSHRLAPAA</sequence>
<accession>A0ACC6CCM4</accession>
<dbReference type="Proteomes" id="UP001076464">
    <property type="component" value="Unassembled WGS sequence"/>
</dbReference>
<comment type="caution">
    <text evidence="1">The sequence shown here is derived from an EMBL/GenBank/DDBJ whole genome shotgun (WGS) entry which is preliminary data.</text>
</comment>
<dbReference type="EMBL" id="JAPPUY010000003">
    <property type="protein sequence ID" value="MCY4746176.1"/>
    <property type="molecule type" value="Genomic_DNA"/>
</dbReference>
<name>A0ACC6CCM4_9BURK</name>